<dbReference type="EMBL" id="JAPCWZ010000005">
    <property type="protein sequence ID" value="KAK8862555.1"/>
    <property type="molecule type" value="Genomic_DNA"/>
</dbReference>
<name>A0ABR2IG46_9PEZI</name>
<reference evidence="1 2" key="1">
    <citation type="journal article" date="2024" name="IMA Fungus">
        <title>Apiospora arundinis, a panoply of carbohydrate-active enzymes and secondary metabolites.</title>
        <authorList>
            <person name="Sorensen T."/>
            <person name="Petersen C."/>
            <person name="Muurmann A.T."/>
            <person name="Christiansen J.V."/>
            <person name="Brundto M.L."/>
            <person name="Overgaard C.K."/>
            <person name="Boysen A.T."/>
            <person name="Wollenberg R.D."/>
            <person name="Larsen T.O."/>
            <person name="Sorensen J.L."/>
            <person name="Nielsen K.L."/>
            <person name="Sondergaard T.E."/>
        </authorList>
    </citation>
    <scope>NUCLEOTIDE SEQUENCE [LARGE SCALE GENOMIC DNA]</scope>
    <source>
        <strain evidence="1 2">AAU 773</strain>
    </source>
</reference>
<dbReference type="Proteomes" id="UP001390339">
    <property type="component" value="Unassembled WGS sequence"/>
</dbReference>
<protein>
    <submittedName>
        <fullName evidence="1">Perilipin mpl1-like protein</fullName>
    </submittedName>
</protein>
<evidence type="ECO:0000313" key="2">
    <source>
        <dbReference type="Proteomes" id="UP001390339"/>
    </source>
</evidence>
<organism evidence="1 2">
    <name type="scientific">Apiospora arundinis</name>
    <dbReference type="NCBI Taxonomy" id="335852"/>
    <lineage>
        <taxon>Eukaryota</taxon>
        <taxon>Fungi</taxon>
        <taxon>Dikarya</taxon>
        <taxon>Ascomycota</taxon>
        <taxon>Pezizomycotina</taxon>
        <taxon>Sordariomycetes</taxon>
        <taxon>Xylariomycetidae</taxon>
        <taxon>Amphisphaeriales</taxon>
        <taxon>Apiosporaceae</taxon>
        <taxon>Apiospora</taxon>
    </lineage>
</organism>
<evidence type="ECO:0000313" key="1">
    <source>
        <dbReference type="EMBL" id="KAK8862555.1"/>
    </source>
</evidence>
<proteinExistence type="predicted"/>
<keyword evidence="2" id="KW-1185">Reference proteome</keyword>
<comment type="caution">
    <text evidence="1">The sequence shown here is derived from an EMBL/GenBank/DDBJ whole genome shotgun (WGS) entry which is preliminary data.</text>
</comment>
<gene>
    <name evidence="1" type="ORF">PGQ11_008790</name>
</gene>
<accession>A0ABR2IG46</accession>
<sequence>MFAASQSTYQSELSYSHTRTMAAQVNGEVHPSSATLQHIAGYPVVNSALATFKSNPYGQKSIEIGDSAFQTFAKPFLSIFAKPYEYVSPYVKKADHLGAGALNKIDERLPVLKKPTNELYAEGKQVVFYPVVKGKETTDHVFSIYNSECKKVGGEGVVTYGKALISTGLVITSETLDWIGDILRAGKAKAKEAGEQANQAAH</sequence>